<evidence type="ECO:0000259" key="1">
    <source>
        <dbReference type="Pfam" id="PF14534"/>
    </source>
</evidence>
<dbReference type="AlphaFoldDB" id="A0A4P7CXJ7"/>
<protein>
    <submittedName>
        <fullName evidence="2">Nuclear transport factor 2 family protein</fullName>
    </submittedName>
</protein>
<evidence type="ECO:0000313" key="2">
    <source>
        <dbReference type="EMBL" id="QBQ98733.1"/>
    </source>
</evidence>
<dbReference type="OrthoDB" id="8965451at2"/>
<sequence>MISNTEDTVRDEVIRLEAERCHALVTADLEALDRLVADDVVHVHANGQADDKAGYLAMVSGAIRFLSAQRERLDVRVYDGLAVATGPLRQSIEMMATGQRVDMHIMTTQVWRLQSGAWRQVSFQATNL</sequence>
<organism evidence="2 3">
    <name type="scientific">Paraburkholderia pallida</name>
    <dbReference type="NCBI Taxonomy" id="2547399"/>
    <lineage>
        <taxon>Bacteria</taxon>
        <taxon>Pseudomonadati</taxon>
        <taxon>Pseudomonadota</taxon>
        <taxon>Betaproteobacteria</taxon>
        <taxon>Burkholderiales</taxon>
        <taxon>Burkholderiaceae</taxon>
        <taxon>Paraburkholderia</taxon>
    </lineage>
</organism>
<accession>A0A4P7CXJ7</accession>
<dbReference type="RefSeq" id="WP_134750806.1">
    <property type="nucleotide sequence ID" value="NZ_CP038149.1"/>
</dbReference>
<dbReference type="Gene3D" id="3.10.450.50">
    <property type="match status" value="1"/>
</dbReference>
<proteinExistence type="predicted"/>
<dbReference type="Pfam" id="PF14534">
    <property type="entry name" value="DUF4440"/>
    <property type="match status" value="1"/>
</dbReference>
<dbReference type="SUPFAM" id="SSF54427">
    <property type="entry name" value="NTF2-like"/>
    <property type="match status" value="1"/>
</dbReference>
<dbReference type="Proteomes" id="UP000295727">
    <property type="component" value="Chromosome 2"/>
</dbReference>
<dbReference type="KEGG" id="ppai:E1956_15765"/>
<evidence type="ECO:0000313" key="3">
    <source>
        <dbReference type="Proteomes" id="UP000295727"/>
    </source>
</evidence>
<dbReference type="InterPro" id="IPR027843">
    <property type="entry name" value="DUF4440"/>
</dbReference>
<name>A0A4P7CXJ7_9BURK</name>
<dbReference type="InterPro" id="IPR032710">
    <property type="entry name" value="NTF2-like_dom_sf"/>
</dbReference>
<reference evidence="2 3" key="1">
    <citation type="submission" date="2019-03" db="EMBL/GenBank/DDBJ databases">
        <title>Paraburkholderia sp. 7MH5, isolated from subtropical forest soil.</title>
        <authorList>
            <person name="Gao Z.-H."/>
            <person name="Qiu L.-H."/>
        </authorList>
    </citation>
    <scope>NUCLEOTIDE SEQUENCE [LARGE SCALE GENOMIC DNA]</scope>
    <source>
        <strain evidence="2 3">7MH5</strain>
    </source>
</reference>
<feature type="domain" description="DUF4440" evidence="1">
    <location>
        <begin position="14"/>
        <end position="119"/>
    </location>
</feature>
<keyword evidence="3" id="KW-1185">Reference proteome</keyword>
<dbReference type="EMBL" id="CP038149">
    <property type="protein sequence ID" value="QBQ98733.1"/>
    <property type="molecule type" value="Genomic_DNA"/>
</dbReference>
<gene>
    <name evidence="2" type="ORF">E1956_15765</name>
</gene>